<dbReference type="InterPro" id="IPR011010">
    <property type="entry name" value="DNA_brk_join_enz"/>
</dbReference>
<proteinExistence type="predicted"/>
<comment type="caution">
    <text evidence="1">The sequence shown here is derived from an EMBL/GenBank/DDBJ whole genome shotgun (WGS) entry which is preliminary data.</text>
</comment>
<dbReference type="GO" id="GO:0003677">
    <property type="term" value="F:DNA binding"/>
    <property type="evidence" value="ECO:0007669"/>
    <property type="project" value="InterPro"/>
</dbReference>
<accession>A0A3E2N6K9</accession>
<evidence type="ECO:0000313" key="2">
    <source>
        <dbReference type="Proteomes" id="UP000260680"/>
    </source>
</evidence>
<gene>
    <name evidence="1" type="ORF">DS742_23020</name>
</gene>
<evidence type="ECO:0000313" key="1">
    <source>
        <dbReference type="EMBL" id="RFZ76531.1"/>
    </source>
</evidence>
<feature type="non-terminal residue" evidence="1">
    <location>
        <position position="1"/>
    </location>
</feature>
<dbReference type="SUPFAM" id="SSF56349">
    <property type="entry name" value="DNA breaking-rejoining enzymes"/>
    <property type="match status" value="1"/>
</dbReference>
<name>A0A3E2N6K9_9FIRM</name>
<protein>
    <submittedName>
        <fullName evidence="1">Integrase</fullName>
    </submittedName>
</protein>
<reference evidence="1 2" key="1">
    <citation type="submission" date="2018-07" db="EMBL/GenBank/DDBJ databases">
        <title>New species, Clostridium PI-S10-A1B.</title>
        <authorList>
            <person name="Krishna G."/>
            <person name="Summeta K."/>
            <person name="Shikha S."/>
            <person name="Prabhu P.B."/>
            <person name="Suresh K."/>
        </authorList>
    </citation>
    <scope>NUCLEOTIDE SEQUENCE [LARGE SCALE GENOMIC DNA]</scope>
    <source>
        <strain evidence="1 2">PI-S10-A1B</strain>
    </source>
</reference>
<organism evidence="1 2">
    <name type="scientific">Lacrimispora amygdalina</name>
    <dbReference type="NCBI Taxonomy" id="253257"/>
    <lineage>
        <taxon>Bacteria</taxon>
        <taxon>Bacillati</taxon>
        <taxon>Bacillota</taxon>
        <taxon>Clostridia</taxon>
        <taxon>Lachnospirales</taxon>
        <taxon>Lachnospiraceae</taxon>
        <taxon>Lacrimispora</taxon>
    </lineage>
</organism>
<dbReference type="AlphaFoldDB" id="A0A3E2N6K9"/>
<sequence>AFIFYSLEKNLLRLAEYLGQSSIETTLIYTATTED</sequence>
<dbReference type="EMBL" id="QOHO01000079">
    <property type="protein sequence ID" value="RFZ76531.1"/>
    <property type="molecule type" value="Genomic_DNA"/>
</dbReference>
<dbReference type="Proteomes" id="UP000260680">
    <property type="component" value="Unassembled WGS sequence"/>
</dbReference>